<reference evidence="2" key="1">
    <citation type="submission" date="2021-06" db="EMBL/GenBank/DDBJ databases">
        <authorList>
            <person name="Kallberg Y."/>
            <person name="Tangrot J."/>
            <person name="Rosling A."/>
        </authorList>
    </citation>
    <scope>NUCLEOTIDE SEQUENCE</scope>
    <source>
        <strain evidence="2">IN212</strain>
    </source>
</reference>
<dbReference type="PANTHER" id="PTHR22796">
    <property type="entry name" value="URG4-RELATED"/>
    <property type="match status" value="1"/>
</dbReference>
<dbReference type="PROSITE" id="PS51717">
    <property type="entry name" value="G_VLIG"/>
    <property type="match status" value="1"/>
</dbReference>
<gene>
    <name evidence="2" type="ORF">RFULGI_LOCUS17771</name>
</gene>
<dbReference type="EMBL" id="CAJVPZ010072345">
    <property type="protein sequence ID" value="CAG8801413.1"/>
    <property type="molecule type" value="Genomic_DNA"/>
</dbReference>
<dbReference type="InterPro" id="IPR030383">
    <property type="entry name" value="G_VLIG_dom"/>
</dbReference>
<dbReference type="AlphaFoldDB" id="A0A9N9JX12"/>
<dbReference type="Pfam" id="PF25683">
    <property type="entry name" value="URGCP_GTPase"/>
    <property type="match status" value="1"/>
</dbReference>
<organism evidence="2 3">
    <name type="scientific">Racocetra fulgida</name>
    <dbReference type="NCBI Taxonomy" id="60492"/>
    <lineage>
        <taxon>Eukaryota</taxon>
        <taxon>Fungi</taxon>
        <taxon>Fungi incertae sedis</taxon>
        <taxon>Mucoromycota</taxon>
        <taxon>Glomeromycotina</taxon>
        <taxon>Glomeromycetes</taxon>
        <taxon>Diversisporales</taxon>
        <taxon>Gigasporaceae</taxon>
        <taxon>Racocetra</taxon>
    </lineage>
</organism>
<evidence type="ECO:0000259" key="1">
    <source>
        <dbReference type="PROSITE" id="PS51717"/>
    </source>
</evidence>
<dbReference type="GO" id="GO:0005525">
    <property type="term" value="F:GTP binding"/>
    <property type="evidence" value="ECO:0007669"/>
    <property type="project" value="InterPro"/>
</dbReference>
<accession>A0A9N9JX12</accession>
<keyword evidence="3" id="KW-1185">Reference proteome</keyword>
<comment type="caution">
    <text evidence="2">The sequence shown here is derived from an EMBL/GenBank/DDBJ whole genome shotgun (WGS) entry which is preliminary data.</text>
</comment>
<evidence type="ECO:0000313" key="3">
    <source>
        <dbReference type="Proteomes" id="UP000789396"/>
    </source>
</evidence>
<protein>
    <submittedName>
        <fullName evidence="2">15011_t:CDS:1</fullName>
    </submittedName>
</protein>
<dbReference type="GO" id="GO:0003924">
    <property type="term" value="F:GTPase activity"/>
    <property type="evidence" value="ECO:0007669"/>
    <property type="project" value="InterPro"/>
</dbReference>
<evidence type="ECO:0000313" key="2">
    <source>
        <dbReference type="EMBL" id="CAG8801413.1"/>
    </source>
</evidence>
<dbReference type="InterPro" id="IPR027417">
    <property type="entry name" value="P-loop_NTPase"/>
</dbReference>
<name>A0A9N9JX12_9GLOM</name>
<feature type="non-terminal residue" evidence="2">
    <location>
        <position position="1"/>
    </location>
</feature>
<sequence length="255" mass="28496">QVIELIDGDSGKVSGAWLFAIFKEISMKYPDLRIFVISILGLQSSGKSTLLNALFSCRFAVSPGRCTRGLFRRLLFLESELREELNVDAILLIDTEGLGAPEKVNEKDALQKDRLLATFVMGISNLTLINVLGEYMNDLIEILQIAIVAMARLEKAKIAPDIFMVQHLTERNTAKTSSGQIQLCEALQKALKVADQHDTELGITNANCLKILDERIQRGELLQQFRSFKNGASINAPPSDQYHEDVTKLYEEILK</sequence>
<dbReference type="SUPFAM" id="SSF52540">
    <property type="entry name" value="P-loop containing nucleoside triphosphate hydrolases"/>
    <property type="match status" value="1"/>
</dbReference>
<dbReference type="PANTHER" id="PTHR22796:SF6">
    <property type="entry name" value="INTERFERON-INDUCED VERY LARGE GTPASE 1-RELATED"/>
    <property type="match status" value="1"/>
</dbReference>
<dbReference type="Gene3D" id="3.40.50.300">
    <property type="entry name" value="P-loop containing nucleotide triphosphate hydrolases"/>
    <property type="match status" value="1"/>
</dbReference>
<dbReference type="Proteomes" id="UP000789396">
    <property type="component" value="Unassembled WGS sequence"/>
</dbReference>
<dbReference type="OrthoDB" id="1597724at2759"/>
<feature type="non-terminal residue" evidence="2">
    <location>
        <position position="255"/>
    </location>
</feature>
<proteinExistence type="predicted"/>
<feature type="domain" description="VLIG-type G" evidence="1">
    <location>
        <begin position="31"/>
        <end position="255"/>
    </location>
</feature>